<evidence type="ECO:0000256" key="6">
    <source>
        <dbReference type="ARBA" id="ARBA00023310"/>
    </source>
</evidence>
<evidence type="ECO:0000256" key="3">
    <source>
        <dbReference type="ARBA" id="ARBA00022781"/>
    </source>
</evidence>
<dbReference type="PRINTS" id="PR00125">
    <property type="entry name" value="ATPASEDELTA"/>
</dbReference>
<dbReference type="Proteomes" id="UP000095787">
    <property type="component" value="Unassembled WGS sequence"/>
</dbReference>
<evidence type="ECO:0000313" key="11">
    <source>
        <dbReference type="Proteomes" id="UP000292665"/>
    </source>
</evidence>
<dbReference type="InterPro" id="IPR000711">
    <property type="entry name" value="ATPase_OSCP/dsu"/>
</dbReference>
<evidence type="ECO:0000256" key="1">
    <source>
        <dbReference type="ARBA" id="ARBA00004370"/>
    </source>
</evidence>
<dbReference type="NCBIfam" id="TIGR01145">
    <property type="entry name" value="ATP_synt_delta"/>
    <property type="match status" value="1"/>
</dbReference>
<evidence type="ECO:0000313" key="9">
    <source>
        <dbReference type="EMBL" id="RYS79117.1"/>
    </source>
</evidence>
<dbReference type="EMBL" id="CYZO01000023">
    <property type="protein sequence ID" value="CUO17914.1"/>
    <property type="molecule type" value="Genomic_DNA"/>
</dbReference>
<dbReference type="GeneID" id="97330294"/>
<evidence type="ECO:0000256" key="4">
    <source>
        <dbReference type="ARBA" id="ARBA00023065"/>
    </source>
</evidence>
<dbReference type="Gene3D" id="1.10.520.20">
    <property type="entry name" value="N-terminal domain of the delta subunit of the F1F0-ATP synthase"/>
    <property type="match status" value="1"/>
</dbReference>
<keyword evidence="4 7" id="KW-0406">Ion transport</keyword>
<keyword evidence="2 7" id="KW-0813">Transport</keyword>
<dbReference type="SUPFAM" id="SSF47928">
    <property type="entry name" value="N-terminal domain of the delta subunit of the F1F0-ATP synthase"/>
    <property type="match status" value="1"/>
</dbReference>
<keyword evidence="3 7" id="KW-0375">Hydrogen ion transport</keyword>
<comment type="function">
    <text evidence="7">This protein is part of the stalk that links CF(0) to CF(1). It either transmits conformational changes from CF(0) to CF(1) or is implicated in proton conduction.</text>
</comment>
<sequence>MKTNRKVICSSSAVRYAETLFELNIPKETIEKTREIFSEVPQITDVLDNPTIRQEKKEQVIDKVFPREMRNFLKIVCRYRKVRLLGEIFDAYDMRADEEEQIIRAVLFYTALPSEEQKKGMESFLCRKYGAKRAYIEMKKDDSLIGGFILRVGNDEYDRSTKGRLDRLEQRLTRR</sequence>
<dbReference type="InterPro" id="IPR026015">
    <property type="entry name" value="ATP_synth_OSCP/delta_N_sf"/>
</dbReference>
<gene>
    <name evidence="7 8" type="primary">atpH</name>
    <name evidence="9" type="ORF">EAI93_09145</name>
    <name evidence="8" type="ORF">ERS852456_01828</name>
</gene>
<dbReference type="Pfam" id="PF00213">
    <property type="entry name" value="OSCP"/>
    <property type="match status" value="1"/>
</dbReference>
<name>A0A174CXF5_9FIRM</name>
<dbReference type="EMBL" id="RCYR01000017">
    <property type="protein sequence ID" value="RYS79117.1"/>
    <property type="molecule type" value="Genomic_DNA"/>
</dbReference>
<keyword evidence="7" id="KW-1003">Cell membrane</keyword>
<keyword evidence="7" id="KW-0139">CF(1)</keyword>
<evidence type="ECO:0000256" key="5">
    <source>
        <dbReference type="ARBA" id="ARBA00023136"/>
    </source>
</evidence>
<comment type="function">
    <text evidence="7">F(1)F(0) ATP synthase produces ATP from ADP in the presence of a proton or sodium gradient. F-type ATPases consist of two structural domains, F(1) containing the extramembraneous catalytic core and F(0) containing the membrane proton channel, linked together by a central stalk and a peripheral stalk. During catalysis, ATP synthesis in the catalytic domain of F(1) is coupled via a rotary mechanism of the central stalk subunits to proton translocation.</text>
</comment>
<organism evidence="8 10">
    <name type="scientific">[Ruminococcus] torques</name>
    <dbReference type="NCBI Taxonomy" id="33039"/>
    <lineage>
        <taxon>Bacteria</taxon>
        <taxon>Bacillati</taxon>
        <taxon>Bacillota</taxon>
        <taxon>Clostridia</taxon>
        <taxon>Lachnospirales</taxon>
        <taxon>Lachnospiraceae</taxon>
        <taxon>Mediterraneibacter</taxon>
    </lineage>
</organism>
<dbReference type="AlphaFoldDB" id="A0A174CXF5"/>
<proteinExistence type="inferred from homology"/>
<comment type="similarity">
    <text evidence="7">Belongs to the ATPase delta chain family.</text>
</comment>
<dbReference type="Proteomes" id="UP000292665">
    <property type="component" value="Unassembled WGS sequence"/>
</dbReference>
<evidence type="ECO:0000313" key="10">
    <source>
        <dbReference type="Proteomes" id="UP000095787"/>
    </source>
</evidence>
<reference evidence="8 10" key="1">
    <citation type="submission" date="2015-09" db="EMBL/GenBank/DDBJ databases">
        <authorList>
            <consortium name="Pathogen Informatics"/>
        </authorList>
    </citation>
    <scope>NUCLEOTIDE SEQUENCE [LARGE SCALE GENOMIC DNA]</scope>
    <source>
        <strain evidence="8 10">2789STDY5834841</strain>
    </source>
</reference>
<dbReference type="GO" id="GO:0045259">
    <property type="term" value="C:proton-transporting ATP synthase complex"/>
    <property type="evidence" value="ECO:0007669"/>
    <property type="project" value="UniProtKB-KW"/>
</dbReference>
<dbReference type="PANTHER" id="PTHR11910">
    <property type="entry name" value="ATP SYNTHASE DELTA CHAIN"/>
    <property type="match status" value="1"/>
</dbReference>
<protein>
    <recommendedName>
        <fullName evidence="7">ATP synthase subunit delta</fullName>
    </recommendedName>
    <alternativeName>
        <fullName evidence="7">ATP synthase F(1) sector subunit delta</fullName>
    </alternativeName>
    <alternativeName>
        <fullName evidence="7">F-type ATPase subunit delta</fullName>
        <shortName evidence="7">F-ATPase subunit delta</shortName>
    </alternativeName>
</protein>
<keyword evidence="5 7" id="KW-0472">Membrane</keyword>
<reference evidence="9 11" key="2">
    <citation type="journal article" date="2019" name="Science, e1252229">
        <title>Invertible promoters mediate bacterial phase variation, antibiotic resistance, and host adaptation in the gut.</title>
        <authorList>
            <person name="Jiang X."/>
            <person name="Hall A.B."/>
            <person name="Arthur T.D."/>
            <person name="Plichta D.R."/>
            <person name="Covington C.T."/>
            <person name="Poyet M."/>
            <person name="Crothers J."/>
            <person name="Moses P.L."/>
            <person name="Tolonen A.C."/>
            <person name="Vlamakis H."/>
            <person name="Alm E.J."/>
            <person name="Xavier R.J."/>
        </authorList>
    </citation>
    <scope>NUCLEOTIDE SEQUENCE [LARGE SCALE GENOMIC DNA]</scope>
    <source>
        <strain evidence="9">Aa_0143</strain>
        <strain evidence="11">aa_0143</strain>
    </source>
</reference>
<dbReference type="HAMAP" id="MF_01416">
    <property type="entry name" value="ATP_synth_delta_bact"/>
    <property type="match status" value="1"/>
</dbReference>
<dbReference type="GO" id="GO:0046933">
    <property type="term" value="F:proton-transporting ATP synthase activity, rotational mechanism"/>
    <property type="evidence" value="ECO:0007669"/>
    <property type="project" value="UniProtKB-UniRule"/>
</dbReference>
<evidence type="ECO:0000256" key="2">
    <source>
        <dbReference type="ARBA" id="ARBA00022448"/>
    </source>
</evidence>
<dbReference type="GO" id="GO:0005886">
    <property type="term" value="C:plasma membrane"/>
    <property type="evidence" value="ECO:0007669"/>
    <property type="project" value="UniProtKB-SubCell"/>
</dbReference>
<comment type="subcellular location">
    <subcellularLocation>
        <location evidence="7">Cell membrane</location>
        <topology evidence="7">Peripheral membrane protein</topology>
    </subcellularLocation>
    <subcellularLocation>
        <location evidence="1">Membrane</location>
    </subcellularLocation>
</comment>
<evidence type="ECO:0000313" key="8">
    <source>
        <dbReference type="EMBL" id="CUO17914.1"/>
    </source>
</evidence>
<evidence type="ECO:0000256" key="7">
    <source>
        <dbReference type="HAMAP-Rule" id="MF_01416"/>
    </source>
</evidence>
<dbReference type="RefSeq" id="WP_004848494.1">
    <property type="nucleotide sequence ID" value="NZ_AP028249.1"/>
</dbReference>
<accession>A0A174CXF5</accession>
<keyword evidence="6 7" id="KW-0066">ATP synthesis</keyword>